<comment type="caution">
    <text evidence="2">The sequence shown here is derived from an EMBL/GenBank/DDBJ whole genome shotgun (WGS) entry which is preliminary data.</text>
</comment>
<feature type="compositionally biased region" description="Gly residues" evidence="1">
    <location>
        <begin position="83"/>
        <end position="94"/>
    </location>
</feature>
<keyword evidence="3" id="KW-1185">Reference proteome</keyword>
<gene>
    <name evidence="2" type="ORF">BGW38_009692</name>
</gene>
<feature type="compositionally biased region" description="Polar residues" evidence="1">
    <location>
        <begin position="184"/>
        <end position="205"/>
    </location>
</feature>
<reference evidence="2" key="1">
    <citation type="journal article" date="2020" name="Fungal Divers.">
        <title>Resolving the Mortierellaceae phylogeny through synthesis of multi-gene phylogenetics and phylogenomics.</title>
        <authorList>
            <person name="Vandepol N."/>
            <person name="Liber J."/>
            <person name="Desiro A."/>
            <person name="Na H."/>
            <person name="Kennedy M."/>
            <person name="Barry K."/>
            <person name="Grigoriev I.V."/>
            <person name="Miller A.N."/>
            <person name="O'Donnell K."/>
            <person name="Stajich J.E."/>
            <person name="Bonito G."/>
        </authorList>
    </citation>
    <scope>NUCLEOTIDE SEQUENCE</scope>
    <source>
        <strain evidence="2">KOD1015</strain>
    </source>
</reference>
<protein>
    <submittedName>
        <fullName evidence="2">Uncharacterized protein</fullName>
    </submittedName>
</protein>
<feature type="region of interest" description="Disordered" evidence="1">
    <location>
        <begin position="1"/>
        <end position="139"/>
    </location>
</feature>
<proteinExistence type="predicted"/>
<evidence type="ECO:0000256" key="1">
    <source>
        <dbReference type="SAM" id="MobiDB-lite"/>
    </source>
</evidence>
<evidence type="ECO:0000313" key="3">
    <source>
        <dbReference type="Proteomes" id="UP000780801"/>
    </source>
</evidence>
<dbReference type="EMBL" id="JAABOA010000727">
    <property type="protein sequence ID" value="KAF9583353.1"/>
    <property type="molecule type" value="Genomic_DNA"/>
</dbReference>
<name>A0A9P6FWX3_9FUNG</name>
<feature type="region of interest" description="Disordered" evidence="1">
    <location>
        <begin position="182"/>
        <end position="205"/>
    </location>
</feature>
<feature type="non-terminal residue" evidence="2">
    <location>
        <position position="392"/>
    </location>
</feature>
<sequence>GGGLTDQTGGGHELEPMFNEGGGGGGEYYDPHQPMDGSGGGYGDQHFNAHQGHDQGFHGQDQIGSGGGMTGQSDPTMLQGTSGHTGFGGGGDQGFGHHDGFGGGGDQGFHDPSMQGPLGTETGPVGSVPGQVQNPYLPQPGQYYYPTAGPGPSGVSIGAGGGYHLPGIPPPLLPGLVKKSPKLNSQRESQYSIHPISSPTLSSPSDHGLLDETGVPAVGNMTVIHHPPGSMSPGGLSPFGVMVSGPPSVASTSARTSMISNAPVVTTGYPQPPLKTIGKDPEAFGYASQSIPLMHHYQQQQQFQQEPSRNNSTGSNSLSSGSTVSSSGLQRDPSNSSSSSSTYVRPPSTIVATTAPKSPRVLTSPKIVTIPVSSQGPPEVRSPQDRYSGIPV</sequence>
<dbReference type="AlphaFoldDB" id="A0A9P6FWX3"/>
<organism evidence="2 3">
    <name type="scientific">Lunasporangiospora selenospora</name>
    <dbReference type="NCBI Taxonomy" id="979761"/>
    <lineage>
        <taxon>Eukaryota</taxon>
        <taxon>Fungi</taxon>
        <taxon>Fungi incertae sedis</taxon>
        <taxon>Mucoromycota</taxon>
        <taxon>Mortierellomycotina</taxon>
        <taxon>Mortierellomycetes</taxon>
        <taxon>Mortierellales</taxon>
        <taxon>Mortierellaceae</taxon>
        <taxon>Lunasporangiospora</taxon>
    </lineage>
</organism>
<evidence type="ECO:0000313" key="2">
    <source>
        <dbReference type="EMBL" id="KAF9583353.1"/>
    </source>
</evidence>
<accession>A0A9P6FWX3</accession>
<feature type="region of interest" description="Disordered" evidence="1">
    <location>
        <begin position="296"/>
        <end position="392"/>
    </location>
</feature>
<feature type="compositionally biased region" description="Low complexity" evidence="1">
    <location>
        <begin position="298"/>
        <end position="341"/>
    </location>
</feature>
<dbReference type="Proteomes" id="UP000780801">
    <property type="component" value="Unassembled WGS sequence"/>
</dbReference>
<feature type="compositionally biased region" description="Gly residues" evidence="1">
    <location>
        <begin position="1"/>
        <end position="11"/>
    </location>
</feature>